<evidence type="ECO:0000313" key="10">
    <source>
        <dbReference type="Proteomes" id="UP000054007"/>
    </source>
</evidence>
<dbReference type="EMBL" id="KN880570">
    <property type="protein sequence ID" value="KIY65980.1"/>
    <property type="molecule type" value="Genomic_DNA"/>
</dbReference>
<dbReference type="Proteomes" id="UP000054007">
    <property type="component" value="Unassembled WGS sequence"/>
</dbReference>
<protein>
    <recommendedName>
        <fullName evidence="11">Rsm22-domain-containing protein</fullName>
    </recommendedName>
</protein>
<dbReference type="GO" id="GO:0046872">
    <property type="term" value="F:metal ion binding"/>
    <property type="evidence" value="ECO:0007669"/>
    <property type="project" value="UniProtKB-KW"/>
</dbReference>
<proteinExistence type="predicted"/>
<dbReference type="OrthoDB" id="421327at2759"/>
<dbReference type="InterPro" id="IPR052571">
    <property type="entry name" value="Mt_RNA_Methyltransferase"/>
</dbReference>
<dbReference type="Pfam" id="PF09243">
    <property type="entry name" value="Rsm22"/>
    <property type="match status" value="1"/>
</dbReference>
<gene>
    <name evidence="9" type="ORF">CYLTODRAFT_399544</name>
</gene>
<feature type="compositionally biased region" description="Basic and acidic residues" evidence="8">
    <location>
        <begin position="66"/>
        <end position="77"/>
    </location>
</feature>
<feature type="region of interest" description="Disordered" evidence="8">
    <location>
        <begin position="537"/>
        <end position="625"/>
    </location>
</feature>
<dbReference type="GO" id="GO:0003735">
    <property type="term" value="F:structural constituent of ribosome"/>
    <property type="evidence" value="ECO:0007669"/>
    <property type="project" value="TreeGrafter"/>
</dbReference>
<evidence type="ECO:0008006" key="11">
    <source>
        <dbReference type="Google" id="ProtNLM"/>
    </source>
</evidence>
<feature type="region of interest" description="Disordered" evidence="8">
    <location>
        <begin position="66"/>
        <end position="88"/>
    </location>
</feature>
<evidence type="ECO:0000256" key="7">
    <source>
        <dbReference type="ARBA" id="ARBA00045681"/>
    </source>
</evidence>
<organism evidence="9 10">
    <name type="scientific">Cylindrobasidium torrendii FP15055 ss-10</name>
    <dbReference type="NCBI Taxonomy" id="1314674"/>
    <lineage>
        <taxon>Eukaryota</taxon>
        <taxon>Fungi</taxon>
        <taxon>Dikarya</taxon>
        <taxon>Basidiomycota</taxon>
        <taxon>Agaricomycotina</taxon>
        <taxon>Agaricomycetes</taxon>
        <taxon>Agaricomycetidae</taxon>
        <taxon>Agaricales</taxon>
        <taxon>Marasmiineae</taxon>
        <taxon>Physalacriaceae</taxon>
        <taxon>Cylindrobasidium</taxon>
    </lineage>
</organism>
<evidence type="ECO:0000256" key="4">
    <source>
        <dbReference type="ARBA" id="ARBA00023004"/>
    </source>
</evidence>
<evidence type="ECO:0000256" key="1">
    <source>
        <dbReference type="ARBA" id="ARBA00004173"/>
    </source>
</evidence>
<feature type="compositionally biased region" description="Basic and acidic residues" evidence="8">
    <location>
        <begin position="575"/>
        <end position="593"/>
    </location>
</feature>
<dbReference type="STRING" id="1314674.A0A0D7B6X7"/>
<dbReference type="AlphaFoldDB" id="A0A0D7B6X7"/>
<keyword evidence="5" id="KW-0411">Iron-sulfur</keyword>
<dbReference type="GO" id="GO:0051536">
    <property type="term" value="F:iron-sulfur cluster binding"/>
    <property type="evidence" value="ECO:0007669"/>
    <property type="project" value="UniProtKB-KW"/>
</dbReference>
<evidence type="ECO:0000256" key="5">
    <source>
        <dbReference type="ARBA" id="ARBA00023014"/>
    </source>
</evidence>
<keyword evidence="4" id="KW-0408">Iron</keyword>
<keyword evidence="2" id="KW-0479">Metal-binding</keyword>
<evidence type="ECO:0000256" key="6">
    <source>
        <dbReference type="ARBA" id="ARBA00023128"/>
    </source>
</evidence>
<evidence type="ECO:0000256" key="3">
    <source>
        <dbReference type="ARBA" id="ARBA00022946"/>
    </source>
</evidence>
<name>A0A0D7B6X7_9AGAR</name>
<dbReference type="PANTHER" id="PTHR13184:SF5">
    <property type="entry name" value="METHYLTRANSFERASE-LIKE PROTEIN 17, MITOCHONDRIAL"/>
    <property type="match status" value="1"/>
</dbReference>
<sequence>MRSFLLRPFPSTLRAARRWASSSAQPNGQNQDVHPQIELDPSFAAVMGDISASLRDSDKHHAYTPHELEVLDHHPTAQEEVPLEDTERKSPAALFGSQAIGAVILPHELSDSITKLINSSDKSLLHEDAKRLFLKDGNNKEKGWDTQFTNEYRSFQQRLRHAERDGTAFASIVLPSHYSAIFSVLQHAQHRLGHEWKVDRVVDWGSGTGSALFAALHTFQKDLTVPFEDITVADSTLSTYMGIDKRVGLADIGKRLLREMKLPPLLDISFRKGHPYPYLNRVPNTLAITAFSLSALPTDVHRKEVIKEMWASGAETIVVLDHANKEGFASVLAARHGILELARKSDDWDDIKVEVSPEAPQQESEPVHIVAPCPHEHECPLLGSKLHCSFSQRIQRPAFVRRTKHSGVGHEDVKYSYVVIRRGPRPATVPLTSTLGREGRLSRIEHAKNNPDTREVVLDNAGEGELAPKADALTIDNDPDLDDKLRQEAYSWPRLVFPPLKNGGHVILDVCANHGKIIRMTVPRSQGKQPYYDARKSQWGDIFPHPPKNAPQERGQYKKKSEDDDGPASMAGNDIGKRKGRFEDDTSGKKADKAAYAALKNELKDKRKAEKGKRKAAAADKASSW</sequence>
<dbReference type="PANTHER" id="PTHR13184">
    <property type="entry name" value="37S RIBOSOMAL PROTEIN S22"/>
    <property type="match status" value="1"/>
</dbReference>
<comment type="subcellular location">
    <subcellularLocation>
        <location evidence="1">Mitochondrion</location>
    </subcellularLocation>
</comment>
<keyword evidence="3" id="KW-0809">Transit peptide</keyword>
<evidence type="ECO:0000313" key="9">
    <source>
        <dbReference type="EMBL" id="KIY65980.1"/>
    </source>
</evidence>
<dbReference type="GO" id="GO:0008168">
    <property type="term" value="F:methyltransferase activity"/>
    <property type="evidence" value="ECO:0007669"/>
    <property type="project" value="InterPro"/>
</dbReference>
<dbReference type="GO" id="GO:0005763">
    <property type="term" value="C:mitochondrial small ribosomal subunit"/>
    <property type="evidence" value="ECO:0007669"/>
    <property type="project" value="TreeGrafter"/>
</dbReference>
<keyword evidence="10" id="KW-1185">Reference proteome</keyword>
<keyword evidence="6" id="KW-0496">Mitochondrion</keyword>
<comment type="function">
    <text evidence="7">Mitochondrial ribosome (mitoribosome) assembly factor. Binds at the interface of the head and body domains of the mitochondrial small ribosomal subunit (mt-SSU), occluding the mRNA channel and preventing compaction of the head domain towards the body. Probable inactive methyltransferase: retains the characteristic folding and ability to bind S-adenosyl-L-methionine, but it probably lost its methyltransferase activity.</text>
</comment>
<accession>A0A0D7B6X7</accession>
<dbReference type="InterPro" id="IPR015324">
    <property type="entry name" value="Ribosomal_Rsm22-like"/>
</dbReference>
<evidence type="ECO:0000256" key="8">
    <source>
        <dbReference type="SAM" id="MobiDB-lite"/>
    </source>
</evidence>
<dbReference type="GO" id="GO:0006412">
    <property type="term" value="P:translation"/>
    <property type="evidence" value="ECO:0007669"/>
    <property type="project" value="InterPro"/>
</dbReference>
<evidence type="ECO:0000256" key="2">
    <source>
        <dbReference type="ARBA" id="ARBA00022723"/>
    </source>
</evidence>
<reference evidence="9 10" key="1">
    <citation type="journal article" date="2015" name="Fungal Genet. Biol.">
        <title>Evolution of novel wood decay mechanisms in Agaricales revealed by the genome sequences of Fistulina hepatica and Cylindrobasidium torrendii.</title>
        <authorList>
            <person name="Floudas D."/>
            <person name="Held B.W."/>
            <person name="Riley R."/>
            <person name="Nagy L.G."/>
            <person name="Koehler G."/>
            <person name="Ransdell A.S."/>
            <person name="Younus H."/>
            <person name="Chow J."/>
            <person name="Chiniquy J."/>
            <person name="Lipzen A."/>
            <person name="Tritt A."/>
            <person name="Sun H."/>
            <person name="Haridas S."/>
            <person name="LaButti K."/>
            <person name="Ohm R.A."/>
            <person name="Kues U."/>
            <person name="Blanchette R.A."/>
            <person name="Grigoriev I.V."/>
            <person name="Minto R.E."/>
            <person name="Hibbett D.S."/>
        </authorList>
    </citation>
    <scope>NUCLEOTIDE SEQUENCE [LARGE SCALE GENOMIC DNA]</scope>
    <source>
        <strain evidence="9 10">FP15055 ss-10</strain>
    </source>
</reference>